<dbReference type="InterPro" id="IPR029058">
    <property type="entry name" value="AB_hydrolase_fold"/>
</dbReference>
<gene>
    <name evidence="4" type="ORF">H9847_03380</name>
</gene>
<evidence type="ECO:0000256" key="2">
    <source>
        <dbReference type="SAM" id="SignalP"/>
    </source>
</evidence>
<keyword evidence="2" id="KW-0732">Signal</keyword>
<keyword evidence="1 4" id="KW-0378">Hydrolase</keyword>
<proteinExistence type="predicted"/>
<dbReference type="Gene3D" id="3.40.50.1820">
    <property type="entry name" value="alpha/beta hydrolase"/>
    <property type="match status" value="1"/>
</dbReference>
<dbReference type="InterPro" id="IPR050300">
    <property type="entry name" value="GDXG_lipolytic_enzyme"/>
</dbReference>
<dbReference type="Proteomes" id="UP000733611">
    <property type="component" value="Unassembled WGS sequence"/>
</dbReference>
<name>A0A948TF37_9GAMM</name>
<dbReference type="PROSITE" id="PS51257">
    <property type="entry name" value="PROKAR_LIPOPROTEIN"/>
    <property type="match status" value="1"/>
</dbReference>
<sequence>MFLKKSLLAVALGTALTAVALSGCNSTTANTTTTAATTLHGIVSPLPATRGEDGRLYDSVAPANSVYIWPGERAPNDTSTAEEKITQRAAEGQLSDRMYTGTQKPQLAFYYPPQDKANGIGLILFPGGAYVRTVIDKEGEVLAPVFAQMGYTVAVLNYRLPQDHHVEGADAPLADAQRAIRVMRSMAGQLNLKEVGIMGFSAGGSLAGLAATCYTRHTYDKLDVIDDFSARPDFAAMIYPVASMQDGITHQESRMSLIGENPSAATVDAYSADKQVNDYTVPTFLVHAVDDPDVPVQNSLLMFNALKAHNIPTEMHLFGEGAHGFGLRNVQDKPAGIWPTLFYNWQQRLDATQAQK</sequence>
<dbReference type="SUPFAM" id="SSF53474">
    <property type="entry name" value="alpha/beta-Hydrolases"/>
    <property type="match status" value="1"/>
</dbReference>
<dbReference type="EMBL" id="JAHLFE010000063">
    <property type="protein sequence ID" value="MBU3843900.1"/>
    <property type="molecule type" value="Genomic_DNA"/>
</dbReference>
<feature type="chain" id="PRO_5037027326" evidence="2">
    <location>
        <begin position="21"/>
        <end position="356"/>
    </location>
</feature>
<accession>A0A948TF37</accession>
<evidence type="ECO:0000313" key="5">
    <source>
        <dbReference type="Proteomes" id="UP000733611"/>
    </source>
</evidence>
<organism evidence="4 5">
    <name type="scientific">Candidatus Anaerobiospirillum pullicola</name>
    <dbReference type="NCBI Taxonomy" id="2838451"/>
    <lineage>
        <taxon>Bacteria</taxon>
        <taxon>Pseudomonadati</taxon>
        <taxon>Pseudomonadota</taxon>
        <taxon>Gammaproteobacteria</taxon>
        <taxon>Aeromonadales</taxon>
        <taxon>Succinivibrionaceae</taxon>
        <taxon>Anaerobiospirillum</taxon>
    </lineage>
</organism>
<feature type="signal peptide" evidence="2">
    <location>
        <begin position="1"/>
        <end position="20"/>
    </location>
</feature>
<feature type="domain" description="BD-FAE-like" evidence="3">
    <location>
        <begin position="108"/>
        <end position="306"/>
    </location>
</feature>
<dbReference type="InterPro" id="IPR049492">
    <property type="entry name" value="BD-FAE-like_dom"/>
</dbReference>
<dbReference type="PANTHER" id="PTHR48081:SF6">
    <property type="entry name" value="PEPTIDASE S9 PROLYL OLIGOPEPTIDASE CATALYTIC DOMAIN-CONTAINING PROTEIN"/>
    <property type="match status" value="1"/>
</dbReference>
<evidence type="ECO:0000259" key="3">
    <source>
        <dbReference type="Pfam" id="PF20434"/>
    </source>
</evidence>
<protein>
    <submittedName>
        <fullName evidence="4">Alpha/beta hydrolase</fullName>
    </submittedName>
</protein>
<dbReference type="GO" id="GO:0016787">
    <property type="term" value="F:hydrolase activity"/>
    <property type="evidence" value="ECO:0007669"/>
    <property type="project" value="UniProtKB-KW"/>
</dbReference>
<dbReference type="Pfam" id="PF20434">
    <property type="entry name" value="BD-FAE"/>
    <property type="match status" value="1"/>
</dbReference>
<reference evidence="4" key="2">
    <citation type="submission" date="2021-04" db="EMBL/GenBank/DDBJ databases">
        <authorList>
            <person name="Gilroy R."/>
        </authorList>
    </citation>
    <scope>NUCLEOTIDE SEQUENCE</scope>
    <source>
        <strain evidence="4">378</strain>
    </source>
</reference>
<evidence type="ECO:0000313" key="4">
    <source>
        <dbReference type="EMBL" id="MBU3843900.1"/>
    </source>
</evidence>
<evidence type="ECO:0000256" key="1">
    <source>
        <dbReference type="ARBA" id="ARBA00022801"/>
    </source>
</evidence>
<dbReference type="AlphaFoldDB" id="A0A948TF37"/>
<dbReference type="PANTHER" id="PTHR48081">
    <property type="entry name" value="AB HYDROLASE SUPERFAMILY PROTEIN C4A8.06C"/>
    <property type="match status" value="1"/>
</dbReference>
<reference evidence="4" key="1">
    <citation type="journal article" date="2021" name="PeerJ">
        <title>Extensive microbial diversity within the chicken gut microbiome revealed by metagenomics and culture.</title>
        <authorList>
            <person name="Gilroy R."/>
            <person name="Ravi A."/>
            <person name="Getino M."/>
            <person name="Pursley I."/>
            <person name="Horton D.L."/>
            <person name="Alikhan N.F."/>
            <person name="Baker D."/>
            <person name="Gharbi K."/>
            <person name="Hall N."/>
            <person name="Watson M."/>
            <person name="Adriaenssens E.M."/>
            <person name="Foster-Nyarko E."/>
            <person name="Jarju S."/>
            <person name="Secka A."/>
            <person name="Antonio M."/>
            <person name="Oren A."/>
            <person name="Chaudhuri R.R."/>
            <person name="La Ragione R."/>
            <person name="Hildebrand F."/>
            <person name="Pallen M.J."/>
        </authorList>
    </citation>
    <scope>NUCLEOTIDE SEQUENCE</scope>
    <source>
        <strain evidence="4">378</strain>
    </source>
</reference>
<comment type="caution">
    <text evidence="4">The sequence shown here is derived from an EMBL/GenBank/DDBJ whole genome shotgun (WGS) entry which is preliminary data.</text>
</comment>